<evidence type="ECO:0000313" key="2">
    <source>
        <dbReference type="Proteomes" id="UP000232638"/>
    </source>
</evidence>
<name>A0A2K8UFW4_9GAMM</name>
<protein>
    <submittedName>
        <fullName evidence="1">Uncharacterized protein</fullName>
    </submittedName>
</protein>
<dbReference type="Proteomes" id="UP000232638">
    <property type="component" value="Chromosome"/>
</dbReference>
<gene>
    <name evidence="1" type="ORF">THSYN_28205</name>
</gene>
<accession>A0A2K8UFW4</accession>
<keyword evidence="2" id="KW-1185">Reference proteome</keyword>
<evidence type="ECO:0000313" key="1">
    <source>
        <dbReference type="EMBL" id="AUB84440.1"/>
    </source>
</evidence>
<sequence>MAVNERQRQKQLQDKKKKRKLVAKGTATSLAAGRKALQYSKFAMFECLVPEQLFETGLGTIIWVRRMPDGMMAITAFVVDVFCLGVKDALFNVANERTYENMIRPGLTEVPDGQSFRTVEPACARKLIQGAVAYAEGLGFAPHRDYENAKGIFGAVDSLACTEEFTYGRAGRPCYMRGPNESDSRVRQILAQLQTKCGEGGFDYLVGPADGTLE</sequence>
<reference evidence="1 2" key="1">
    <citation type="submission" date="2017-03" db="EMBL/GenBank/DDBJ databases">
        <title>Complete genome sequence of Candidatus 'Thiodictyon syntrophicum' sp. nov. strain Cad16T, a photolithoautotroph purple sulfur bacterium isolated from an alpine meromictic lake.</title>
        <authorList>
            <person name="Luedin S.M."/>
            <person name="Pothier J.F."/>
            <person name="Danza F."/>
            <person name="Storelli N."/>
            <person name="Wittwer M."/>
            <person name="Tonolla M."/>
        </authorList>
    </citation>
    <scope>NUCLEOTIDE SEQUENCE [LARGE SCALE GENOMIC DNA]</scope>
    <source>
        <strain evidence="1 2">Cad16T</strain>
    </source>
</reference>
<dbReference type="OrthoDB" id="289429at2"/>
<dbReference type="EMBL" id="CP020370">
    <property type="protein sequence ID" value="AUB84440.1"/>
    <property type="molecule type" value="Genomic_DNA"/>
</dbReference>
<dbReference type="AlphaFoldDB" id="A0A2K8UFW4"/>
<dbReference type="KEGG" id="tsy:THSYN_28205"/>
<organism evidence="1 2">
    <name type="scientific">Candidatus Thiodictyon syntrophicum</name>
    <dbReference type="NCBI Taxonomy" id="1166950"/>
    <lineage>
        <taxon>Bacteria</taxon>
        <taxon>Pseudomonadati</taxon>
        <taxon>Pseudomonadota</taxon>
        <taxon>Gammaproteobacteria</taxon>
        <taxon>Chromatiales</taxon>
        <taxon>Chromatiaceae</taxon>
        <taxon>Thiodictyon</taxon>
    </lineage>
</organism>
<dbReference type="RefSeq" id="WP_100922094.1">
    <property type="nucleotide sequence ID" value="NZ_CP020370.1"/>
</dbReference>
<proteinExistence type="predicted"/>